<dbReference type="InterPro" id="IPR057326">
    <property type="entry name" value="KR_dom"/>
</dbReference>
<accession>Q01WN9</accession>
<dbReference type="eggNOG" id="COG1028">
    <property type="taxonomic scope" value="Bacteria"/>
</dbReference>
<dbReference type="PANTHER" id="PTHR42760:SF115">
    <property type="entry name" value="3-OXOACYL-[ACYL-CARRIER-PROTEIN] REDUCTASE FABG"/>
    <property type="match status" value="1"/>
</dbReference>
<dbReference type="Gene3D" id="3.40.50.720">
    <property type="entry name" value="NAD(P)-binding Rossmann-like Domain"/>
    <property type="match status" value="1"/>
</dbReference>
<evidence type="ECO:0000313" key="4">
    <source>
        <dbReference type="EMBL" id="ABJ85926.1"/>
    </source>
</evidence>
<evidence type="ECO:0000256" key="1">
    <source>
        <dbReference type="ARBA" id="ARBA00006484"/>
    </source>
</evidence>
<dbReference type="PRINTS" id="PR00081">
    <property type="entry name" value="GDHRDH"/>
</dbReference>
<dbReference type="Pfam" id="PF13561">
    <property type="entry name" value="adh_short_C2"/>
    <property type="match status" value="1"/>
</dbReference>
<dbReference type="PROSITE" id="PS00061">
    <property type="entry name" value="ADH_SHORT"/>
    <property type="match status" value="1"/>
</dbReference>
<dbReference type="SUPFAM" id="SSF51735">
    <property type="entry name" value="NAD(P)-binding Rossmann-fold domains"/>
    <property type="match status" value="1"/>
</dbReference>
<dbReference type="PANTHER" id="PTHR42760">
    <property type="entry name" value="SHORT-CHAIN DEHYDROGENASES/REDUCTASES FAMILY MEMBER"/>
    <property type="match status" value="1"/>
</dbReference>
<dbReference type="InterPro" id="IPR036291">
    <property type="entry name" value="NAD(P)-bd_dom_sf"/>
</dbReference>
<protein>
    <submittedName>
        <fullName evidence="4">Short-chain dehydrogenase/reductase SDR</fullName>
    </submittedName>
</protein>
<dbReference type="GO" id="GO:0016616">
    <property type="term" value="F:oxidoreductase activity, acting on the CH-OH group of donors, NAD or NADP as acceptor"/>
    <property type="evidence" value="ECO:0007669"/>
    <property type="project" value="TreeGrafter"/>
</dbReference>
<dbReference type="SMART" id="SM00822">
    <property type="entry name" value="PKS_KR"/>
    <property type="match status" value="1"/>
</dbReference>
<dbReference type="STRING" id="234267.Acid_4969"/>
<evidence type="ECO:0000256" key="2">
    <source>
        <dbReference type="ARBA" id="ARBA00023002"/>
    </source>
</evidence>
<dbReference type="PRINTS" id="PR00080">
    <property type="entry name" value="SDRFAMILY"/>
</dbReference>
<dbReference type="KEGG" id="sus:Acid_4969"/>
<sequence length="257" mass="27113" precursor="true">MNTPELFSLKNRVAVVLGGTSGIGLAIARGFAQAGAITIASSRDQAKVDSTAAELEALGARTLRLTSDVQDRASLQRLCDETVLAYGQVDVLMVTSGALKKAPSAELTDEDWERVVDINLNGSFRANQVFGRQMLKQKRGSIINTCSMTTFVSFGEVAVYSASKAGVNMLTKSLACEWATQGVRVNAIAPGVFRTPLNTNALDIPERMAAIIGRTPMGRVGHVDELVGCAIFLASDASSFVTGQTIPVDGGFLAKGI</sequence>
<dbReference type="EMBL" id="CP000473">
    <property type="protein sequence ID" value="ABJ85926.1"/>
    <property type="molecule type" value="Genomic_DNA"/>
</dbReference>
<dbReference type="InterPro" id="IPR002347">
    <property type="entry name" value="SDR_fam"/>
</dbReference>
<name>Q01WN9_SOLUE</name>
<evidence type="ECO:0000259" key="3">
    <source>
        <dbReference type="SMART" id="SM00822"/>
    </source>
</evidence>
<dbReference type="InterPro" id="IPR020904">
    <property type="entry name" value="Sc_DH/Rdtase_CS"/>
</dbReference>
<organism evidence="4">
    <name type="scientific">Solibacter usitatus (strain Ellin6076)</name>
    <dbReference type="NCBI Taxonomy" id="234267"/>
    <lineage>
        <taxon>Bacteria</taxon>
        <taxon>Pseudomonadati</taxon>
        <taxon>Acidobacteriota</taxon>
        <taxon>Terriglobia</taxon>
        <taxon>Bryobacterales</taxon>
        <taxon>Solibacteraceae</taxon>
        <taxon>Candidatus Solibacter</taxon>
    </lineage>
</organism>
<feature type="domain" description="Ketoreductase" evidence="3">
    <location>
        <begin position="12"/>
        <end position="196"/>
    </location>
</feature>
<gene>
    <name evidence="4" type="ordered locus">Acid_4969</name>
</gene>
<comment type="similarity">
    <text evidence="1">Belongs to the short-chain dehydrogenases/reductases (SDR) family.</text>
</comment>
<dbReference type="AlphaFoldDB" id="Q01WN9"/>
<dbReference type="HOGENOM" id="CLU_010194_1_1_0"/>
<dbReference type="InParanoid" id="Q01WN9"/>
<reference evidence="4" key="1">
    <citation type="submission" date="2006-10" db="EMBL/GenBank/DDBJ databases">
        <title>Complete sequence of Solibacter usitatus Ellin6076.</title>
        <authorList>
            <consortium name="US DOE Joint Genome Institute"/>
            <person name="Copeland A."/>
            <person name="Lucas S."/>
            <person name="Lapidus A."/>
            <person name="Barry K."/>
            <person name="Detter J.C."/>
            <person name="Glavina del Rio T."/>
            <person name="Hammon N."/>
            <person name="Israni S."/>
            <person name="Dalin E."/>
            <person name="Tice H."/>
            <person name="Pitluck S."/>
            <person name="Thompson L.S."/>
            <person name="Brettin T."/>
            <person name="Bruce D."/>
            <person name="Han C."/>
            <person name="Tapia R."/>
            <person name="Gilna P."/>
            <person name="Schmutz J."/>
            <person name="Larimer F."/>
            <person name="Land M."/>
            <person name="Hauser L."/>
            <person name="Kyrpides N."/>
            <person name="Mikhailova N."/>
            <person name="Janssen P.H."/>
            <person name="Kuske C.R."/>
            <person name="Richardson P."/>
        </authorList>
    </citation>
    <scope>NUCLEOTIDE SEQUENCE</scope>
    <source>
        <strain evidence="4">Ellin6076</strain>
    </source>
</reference>
<dbReference type="OrthoDB" id="9803333at2"/>
<keyword evidence="2" id="KW-0560">Oxidoreductase</keyword>
<dbReference type="FunFam" id="3.40.50.720:FF:000084">
    <property type="entry name" value="Short-chain dehydrogenase reductase"/>
    <property type="match status" value="1"/>
</dbReference>
<proteinExistence type="inferred from homology"/>